<feature type="transmembrane region" description="Helical" evidence="1">
    <location>
        <begin position="145"/>
        <end position="164"/>
    </location>
</feature>
<reference evidence="2" key="2">
    <citation type="submission" date="2020-05" db="UniProtKB">
        <authorList>
            <consortium name="EnsemblMetazoa"/>
        </authorList>
    </citation>
    <scope>IDENTIFICATION</scope>
    <source>
        <strain evidence="2">IAEA</strain>
    </source>
</reference>
<organism evidence="2 3">
    <name type="scientific">Glossina pallidipes</name>
    <name type="common">Tsetse fly</name>
    <dbReference type="NCBI Taxonomy" id="7398"/>
    <lineage>
        <taxon>Eukaryota</taxon>
        <taxon>Metazoa</taxon>
        <taxon>Ecdysozoa</taxon>
        <taxon>Arthropoda</taxon>
        <taxon>Hexapoda</taxon>
        <taxon>Insecta</taxon>
        <taxon>Pterygota</taxon>
        <taxon>Neoptera</taxon>
        <taxon>Endopterygota</taxon>
        <taxon>Diptera</taxon>
        <taxon>Brachycera</taxon>
        <taxon>Muscomorpha</taxon>
        <taxon>Hippoboscoidea</taxon>
        <taxon>Glossinidae</taxon>
        <taxon>Glossina</taxon>
    </lineage>
</organism>
<keyword evidence="1" id="KW-0812">Transmembrane</keyword>
<name>A0A1A9ZI76_GLOPL</name>
<keyword evidence="3" id="KW-1185">Reference proteome</keyword>
<protein>
    <submittedName>
        <fullName evidence="2">Uncharacterized protein</fullName>
    </submittedName>
</protein>
<accession>A0A1A9ZI76</accession>
<proteinExistence type="predicted"/>
<keyword evidence="1" id="KW-1133">Transmembrane helix</keyword>
<dbReference type="STRING" id="7398.A0A1A9ZI76"/>
<dbReference type="AlphaFoldDB" id="A0A1A9ZI76"/>
<reference evidence="3" key="1">
    <citation type="submission" date="2014-03" db="EMBL/GenBank/DDBJ databases">
        <authorList>
            <person name="Aksoy S."/>
            <person name="Warren W."/>
            <person name="Wilson R.K."/>
        </authorList>
    </citation>
    <scope>NUCLEOTIDE SEQUENCE [LARGE SCALE GENOMIC DNA]</scope>
    <source>
        <strain evidence="3">IAEA</strain>
    </source>
</reference>
<evidence type="ECO:0000256" key="1">
    <source>
        <dbReference type="SAM" id="Phobius"/>
    </source>
</evidence>
<dbReference type="EnsemblMetazoa" id="GPAI015383-RA">
    <property type="protein sequence ID" value="GPAI015383-PA"/>
    <property type="gene ID" value="GPAI015383"/>
</dbReference>
<keyword evidence="1" id="KW-0472">Membrane</keyword>
<sequence>MFSVMDDQAEKGCEQSKPQVEKTSFQLFKIDNITVIRPPLLKVYYWEYLDVDKFNAKLAETQQCIEHNFVIPTSQLNSKPLKIVCWLKNMSKEKLTLQLKRIKNCDCVLKQTRVGFNQFRYLYHCPHRYLVNITQEMIVMNADDLVAMSVIAYFYLFGSYVLTFEMKTSDSRRILMHFHINVVAFDPVDCILTHELIPVNIKDFQRIAQPIWICNKTMQSIQVLFKGRERGFRLINPNLVVPLLSVWPLIVEYRPSEFENHLELSLSFNNVRYKVPISCKGFLEQPEPEKEAPTYDYDCADFLYVIYPNKLEFNAEMNEEQFLMVAVHNYNQKCMDFKWQPFEPSEFNLKAHHSRLCIVSVRTYDKPLHFKRIPAILEVHRILDKSTQIAKQLLTEVESIDNPKWREDSFVEHVFLHIDIKVNLPKEKPINLMPDADRQKFSVPLLVPFTKSSQSLSAGSCWHKKNAQCITIFEKLFWEYLSKSNYMRNTSKIPTNLNYSEVINGFASMKKGSQTSTYDVDKLAIYNIVCYITADALRELSKNYRFVPREYLDPTHTSREMNSKIGLTKQQSK</sequence>
<evidence type="ECO:0000313" key="3">
    <source>
        <dbReference type="Proteomes" id="UP000092445"/>
    </source>
</evidence>
<evidence type="ECO:0000313" key="2">
    <source>
        <dbReference type="EnsemblMetazoa" id="GPAI015383-PA"/>
    </source>
</evidence>
<dbReference type="Proteomes" id="UP000092445">
    <property type="component" value="Unassembled WGS sequence"/>
</dbReference>
<dbReference type="VEuPathDB" id="VectorBase:GPAI015383"/>